<evidence type="ECO:0000313" key="2">
    <source>
        <dbReference type="Proteomes" id="UP001054945"/>
    </source>
</evidence>
<dbReference type="EMBL" id="BPLR01016760">
    <property type="protein sequence ID" value="GIY86193.1"/>
    <property type="molecule type" value="Genomic_DNA"/>
</dbReference>
<sequence>MRTVETFCEIFVKPFVSCEIVTGVDNHLQLMQKKKRHIHFPTRNARSHFKKQIKNCSKTLRWEVLLQTPCYPDMNPFGDH</sequence>
<dbReference type="InterPro" id="IPR036397">
    <property type="entry name" value="RNaseH_sf"/>
</dbReference>
<organism evidence="1 2">
    <name type="scientific">Caerostris extrusa</name>
    <name type="common">Bark spider</name>
    <name type="synonym">Caerostris bankana</name>
    <dbReference type="NCBI Taxonomy" id="172846"/>
    <lineage>
        <taxon>Eukaryota</taxon>
        <taxon>Metazoa</taxon>
        <taxon>Ecdysozoa</taxon>
        <taxon>Arthropoda</taxon>
        <taxon>Chelicerata</taxon>
        <taxon>Arachnida</taxon>
        <taxon>Araneae</taxon>
        <taxon>Araneomorphae</taxon>
        <taxon>Entelegynae</taxon>
        <taxon>Araneoidea</taxon>
        <taxon>Araneidae</taxon>
        <taxon>Caerostris</taxon>
    </lineage>
</organism>
<accession>A0AAV4WXE4</accession>
<dbReference type="GO" id="GO:0003676">
    <property type="term" value="F:nucleic acid binding"/>
    <property type="evidence" value="ECO:0007669"/>
    <property type="project" value="InterPro"/>
</dbReference>
<dbReference type="Proteomes" id="UP001054945">
    <property type="component" value="Unassembled WGS sequence"/>
</dbReference>
<name>A0AAV4WXE4_CAEEX</name>
<dbReference type="AlphaFoldDB" id="A0AAV4WXE4"/>
<protein>
    <submittedName>
        <fullName evidence="1">Uncharacterized protein</fullName>
    </submittedName>
</protein>
<gene>
    <name evidence="1" type="ORF">CEXT_767011</name>
</gene>
<proteinExistence type="predicted"/>
<evidence type="ECO:0000313" key="1">
    <source>
        <dbReference type="EMBL" id="GIY86193.1"/>
    </source>
</evidence>
<reference evidence="1 2" key="1">
    <citation type="submission" date="2021-06" db="EMBL/GenBank/DDBJ databases">
        <title>Caerostris extrusa draft genome.</title>
        <authorList>
            <person name="Kono N."/>
            <person name="Arakawa K."/>
        </authorList>
    </citation>
    <scope>NUCLEOTIDE SEQUENCE [LARGE SCALE GENOMIC DNA]</scope>
</reference>
<keyword evidence="2" id="KW-1185">Reference proteome</keyword>
<comment type="caution">
    <text evidence="1">The sequence shown here is derived from an EMBL/GenBank/DDBJ whole genome shotgun (WGS) entry which is preliminary data.</text>
</comment>
<dbReference type="Gene3D" id="3.30.420.10">
    <property type="entry name" value="Ribonuclease H-like superfamily/Ribonuclease H"/>
    <property type="match status" value="1"/>
</dbReference>